<dbReference type="Proteomes" id="UP000663855">
    <property type="component" value="Unassembled WGS sequence"/>
</dbReference>
<dbReference type="InterPro" id="IPR002123">
    <property type="entry name" value="Plipid/glycerol_acylTrfase"/>
</dbReference>
<evidence type="ECO:0000313" key="7">
    <source>
        <dbReference type="Proteomes" id="UP000663855"/>
    </source>
</evidence>
<keyword evidence="3" id="KW-0012">Acyltransferase</keyword>
<dbReference type="GO" id="GO:0005739">
    <property type="term" value="C:mitochondrion"/>
    <property type="evidence" value="ECO:0007669"/>
    <property type="project" value="TreeGrafter"/>
</dbReference>
<keyword evidence="2" id="KW-0808">Transferase</keyword>
<evidence type="ECO:0000256" key="1">
    <source>
        <dbReference type="ARBA" id="ARBA00008655"/>
    </source>
</evidence>
<keyword evidence="4" id="KW-0812">Transmembrane</keyword>
<dbReference type="GO" id="GO:0016746">
    <property type="term" value="F:acyltransferase activity"/>
    <property type="evidence" value="ECO:0007669"/>
    <property type="project" value="UniProtKB-KW"/>
</dbReference>
<sequence length="582" mass="67976">MSRNQHHDADQIQKVNDAIIALEEDEDVNHSSDNNSVPIISTPLKLPPALSFTSNSIDLSVDLPVWLSEKFVVENHLDDEVFESDVDVMIDKSKEADEKIARETNIDEVEKIMLGSVNLIKLNLLETMVGLFLRFEEKIDRRMEKLELKFDRRFDLLSNKVDNLYERGAASTIINHFKNKSMLTCFLFVLNSIRIAIPVISLFGSAPTFFTLWLLLRLITYFFCPHYMYRIFDDYLYSLYQKSVLFFFEHWVNTKIYFHGDYQEVIKRKENVLFISNHQSSDYQEVIKRKENVLFISNHQSSVDWIVANMLAVRQDSLGHIRYILKNDLKWIPLYGFYFQQHGCIYVHRNDKGDLERVEKGIQQIKSDGLPIWLVIFPEGTRYNPVNNQDAIERSRQFAKQKGIPPFDNVLYPRTGATVAAINALKDKLNAVYDVTVMYSSTYDTNRRIRLAAASMTEYLQCQTKELHIHIKRIPIDLIPSGTNEQISNWLCQRFIIKEKLLKHFYDESRQPKYLLDLDSNREGVQAPLHLSDTIFSCMFFLLTTLLLLITPQGRSLYWQICLFGTPTTLLWMHLFPPPNIN</sequence>
<feature type="transmembrane region" description="Helical" evidence="4">
    <location>
        <begin position="557"/>
        <end position="576"/>
    </location>
</feature>
<evidence type="ECO:0000313" key="6">
    <source>
        <dbReference type="EMBL" id="CAF0976066.1"/>
    </source>
</evidence>
<dbReference type="SUPFAM" id="SSF69593">
    <property type="entry name" value="Glycerol-3-phosphate (1)-acyltransferase"/>
    <property type="match status" value="2"/>
</dbReference>
<reference evidence="6" key="1">
    <citation type="submission" date="2021-02" db="EMBL/GenBank/DDBJ databases">
        <authorList>
            <person name="Nowell W R."/>
        </authorList>
    </citation>
    <scope>NUCLEOTIDE SEQUENCE</scope>
</reference>
<dbReference type="PANTHER" id="PTHR10983:SF73">
    <property type="entry name" value="1-ACYL-SN-GLYCEROL-3-PHOSPHATE ACYLTRANSFERASE EPSILON"/>
    <property type="match status" value="1"/>
</dbReference>
<dbReference type="CDD" id="cd07990">
    <property type="entry name" value="LPLAT_LCLAT1-like"/>
    <property type="match status" value="1"/>
</dbReference>
<name>A0A814F3C9_9BILA</name>
<dbReference type="EMBL" id="CAJNOV010000077">
    <property type="protein sequence ID" value="CAF0976066.1"/>
    <property type="molecule type" value="Genomic_DNA"/>
</dbReference>
<dbReference type="InterPro" id="IPR032098">
    <property type="entry name" value="Acyltransf_C"/>
</dbReference>
<dbReference type="PANTHER" id="PTHR10983">
    <property type="entry name" value="1-ACYLGLYCEROL-3-PHOSPHATE ACYLTRANSFERASE-RELATED"/>
    <property type="match status" value="1"/>
</dbReference>
<evidence type="ECO:0000256" key="4">
    <source>
        <dbReference type="SAM" id="Phobius"/>
    </source>
</evidence>
<dbReference type="SMART" id="SM00563">
    <property type="entry name" value="PlsC"/>
    <property type="match status" value="1"/>
</dbReference>
<evidence type="ECO:0000256" key="2">
    <source>
        <dbReference type="ARBA" id="ARBA00022679"/>
    </source>
</evidence>
<dbReference type="AlphaFoldDB" id="A0A814F3C9"/>
<feature type="transmembrane region" description="Helical" evidence="4">
    <location>
        <begin position="210"/>
        <end position="229"/>
    </location>
</feature>
<evidence type="ECO:0000259" key="5">
    <source>
        <dbReference type="SMART" id="SM00563"/>
    </source>
</evidence>
<keyword evidence="4" id="KW-1133">Transmembrane helix</keyword>
<dbReference type="Pfam" id="PF01553">
    <property type="entry name" value="Acyltransferase"/>
    <property type="match status" value="1"/>
</dbReference>
<feature type="transmembrane region" description="Helical" evidence="4">
    <location>
        <begin position="531"/>
        <end position="551"/>
    </location>
</feature>
<gene>
    <name evidence="6" type="ORF">CJN711_LOCUS1119</name>
</gene>
<dbReference type="Pfam" id="PF16076">
    <property type="entry name" value="Acyltransf_C"/>
    <property type="match status" value="1"/>
</dbReference>
<proteinExistence type="inferred from homology"/>
<comment type="similarity">
    <text evidence="1">Belongs to the 1-acyl-sn-glycerol-3-phosphate acyltransferase family.</text>
</comment>
<dbReference type="GO" id="GO:0036149">
    <property type="term" value="P:phosphatidylinositol acyl-chain remodeling"/>
    <property type="evidence" value="ECO:0007669"/>
    <property type="project" value="TreeGrafter"/>
</dbReference>
<dbReference type="GO" id="GO:0005783">
    <property type="term" value="C:endoplasmic reticulum"/>
    <property type="evidence" value="ECO:0007669"/>
    <property type="project" value="TreeGrafter"/>
</dbReference>
<accession>A0A814F3C9</accession>
<protein>
    <recommendedName>
        <fullName evidence="5">Phospholipid/glycerol acyltransferase domain-containing protein</fullName>
    </recommendedName>
</protein>
<feature type="domain" description="Phospholipid/glycerol acyltransferase" evidence="5">
    <location>
        <begin position="293"/>
        <end position="419"/>
    </location>
</feature>
<organism evidence="6 7">
    <name type="scientific">Rotaria magnacalcarata</name>
    <dbReference type="NCBI Taxonomy" id="392030"/>
    <lineage>
        <taxon>Eukaryota</taxon>
        <taxon>Metazoa</taxon>
        <taxon>Spiralia</taxon>
        <taxon>Gnathifera</taxon>
        <taxon>Rotifera</taxon>
        <taxon>Eurotatoria</taxon>
        <taxon>Bdelloidea</taxon>
        <taxon>Philodinida</taxon>
        <taxon>Philodinidae</taxon>
        <taxon>Rotaria</taxon>
    </lineage>
</organism>
<keyword evidence="4" id="KW-0472">Membrane</keyword>
<evidence type="ECO:0000256" key="3">
    <source>
        <dbReference type="ARBA" id="ARBA00023315"/>
    </source>
</evidence>
<comment type="caution">
    <text evidence="6">The sequence shown here is derived from an EMBL/GenBank/DDBJ whole genome shotgun (WGS) entry which is preliminary data.</text>
</comment>